<evidence type="ECO:0008006" key="4">
    <source>
        <dbReference type="Google" id="ProtNLM"/>
    </source>
</evidence>
<dbReference type="GeneID" id="85358960"/>
<name>A0AA39NCL3_ARMTA</name>
<proteinExistence type="predicted"/>
<dbReference type="InterPro" id="IPR013762">
    <property type="entry name" value="Integrase-like_cat_sf"/>
</dbReference>
<comment type="caution">
    <text evidence="2">The sequence shown here is derived from an EMBL/GenBank/DDBJ whole genome shotgun (WGS) entry which is preliminary data.</text>
</comment>
<evidence type="ECO:0000313" key="2">
    <source>
        <dbReference type="EMBL" id="KAK0463134.1"/>
    </source>
</evidence>
<dbReference type="Proteomes" id="UP001175211">
    <property type="component" value="Unassembled WGS sequence"/>
</dbReference>
<dbReference type="SUPFAM" id="SSF56349">
    <property type="entry name" value="DNA breaking-rejoining enzymes"/>
    <property type="match status" value="1"/>
</dbReference>
<keyword evidence="3" id="KW-1185">Reference proteome</keyword>
<dbReference type="GO" id="GO:0015074">
    <property type="term" value="P:DNA integration"/>
    <property type="evidence" value="ECO:0007669"/>
    <property type="project" value="InterPro"/>
</dbReference>
<protein>
    <recommendedName>
        <fullName evidence="4">DNA breaking-rejoining enzyme</fullName>
    </recommendedName>
</protein>
<dbReference type="GO" id="GO:0006310">
    <property type="term" value="P:DNA recombination"/>
    <property type="evidence" value="ECO:0007669"/>
    <property type="project" value="UniProtKB-KW"/>
</dbReference>
<evidence type="ECO:0000313" key="3">
    <source>
        <dbReference type="Proteomes" id="UP001175211"/>
    </source>
</evidence>
<dbReference type="RefSeq" id="XP_060334600.1">
    <property type="nucleotide sequence ID" value="XM_060475412.1"/>
</dbReference>
<gene>
    <name evidence="2" type="ORF">EV420DRAFT_1618934</name>
</gene>
<dbReference type="EMBL" id="JAUEPS010000008">
    <property type="protein sequence ID" value="KAK0463134.1"/>
    <property type="molecule type" value="Genomic_DNA"/>
</dbReference>
<sequence>MHGTSKGLKDAQRSYSHAQKLRAGITYGFCKTGHQATALGNPSISDLVSSYMLGLHKCKTAKGETSTSAQAIGPDTLKRLYIHNHKCENWDNNQLSSGNWCGGNTRWLLQAIYLVAFTCLLCIDEVLNIQAHEVNLYKDEVDGTSCASITLPFHKNSPFGDIPPFVLRKLLEHMVHLCPVRALSMWVATARINKGHLFPNINKRNRPITAKNAAMKPEVFLQLFRNNLWDLDITPYPYGTHSFHRGGCQWFSCDLHWSIRQICEWGGWSSDFSYLTIVKYLISSNDNLTLRRDEFVKLDRQVVKCLTCGRTCPCA</sequence>
<accession>A0AA39NCL3</accession>
<dbReference type="GO" id="GO:0003677">
    <property type="term" value="F:DNA binding"/>
    <property type="evidence" value="ECO:0007669"/>
    <property type="project" value="InterPro"/>
</dbReference>
<keyword evidence="1" id="KW-0233">DNA recombination</keyword>
<dbReference type="Gene3D" id="1.10.443.10">
    <property type="entry name" value="Intergrase catalytic core"/>
    <property type="match status" value="1"/>
</dbReference>
<reference evidence="2" key="1">
    <citation type="submission" date="2023-06" db="EMBL/GenBank/DDBJ databases">
        <authorList>
            <consortium name="Lawrence Berkeley National Laboratory"/>
            <person name="Ahrendt S."/>
            <person name="Sahu N."/>
            <person name="Indic B."/>
            <person name="Wong-Bajracharya J."/>
            <person name="Merenyi Z."/>
            <person name="Ke H.-M."/>
            <person name="Monk M."/>
            <person name="Kocsube S."/>
            <person name="Drula E."/>
            <person name="Lipzen A."/>
            <person name="Balint B."/>
            <person name="Henrissat B."/>
            <person name="Andreopoulos B."/>
            <person name="Martin F.M."/>
            <person name="Harder C.B."/>
            <person name="Rigling D."/>
            <person name="Ford K.L."/>
            <person name="Foster G.D."/>
            <person name="Pangilinan J."/>
            <person name="Papanicolaou A."/>
            <person name="Barry K."/>
            <person name="LaButti K."/>
            <person name="Viragh M."/>
            <person name="Koriabine M."/>
            <person name="Yan M."/>
            <person name="Riley R."/>
            <person name="Champramary S."/>
            <person name="Plett K.L."/>
            <person name="Tsai I.J."/>
            <person name="Slot J."/>
            <person name="Sipos G."/>
            <person name="Plett J."/>
            <person name="Nagy L.G."/>
            <person name="Grigoriev I.V."/>
        </authorList>
    </citation>
    <scope>NUCLEOTIDE SEQUENCE</scope>
    <source>
        <strain evidence="2">CCBAS 213</strain>
    </source>
</reference>
<organism evidence="2 3">
    <name type="scientific">Armillaria tabescens</name>
    <name type="common">Ringless honey mushroom</name>
    <name type="synonym">Agaricus tabescens</name>
    <dbReference type="NCBI Taxonomy" id="1929756"/>
    <lineage>
        <taxon>Eukaryota</taxon>
        <taxon>Fungi</taxon>
        <taxon>Dikarya</taxon>
        <taxon>Basidiomycota</taxon>
        <taxon>Agaricomycotina</taxon>
        <taxon>Agaricomycetes</taxon>
        <taxon>Agaricomycetidae</taxon>
        <taxon>Agaricales</taxon>
        <taxon>Marasmiineae</taxon>
        <taxon>Physalacriaceae</taxon>
        <taxon>Desarmillaria</taxon>
    </lineage>
</organism>
<dbReference type="InterPro" id="IPR011010">
    <property type="entry name" value="DNA_brk_join_enz"/>
</dbReference>
<evidence type="ECO:0000256" key="1">
    <source>
        <dbReference type="ARBA" id="ARBA00023172"/>
    </source>
</evidence>
<dbReference type="AlphaFoldDB" id="A0AA39NCL3"/>